<organism evidence="4 5">
    <name type="scientific">Caenorhabditis auriculariae</name>
    <dbReference type="NCBI Taxonomy" id="2777116"/>
    <lineage>
        <taxon>Eukaryota</taxon>
        <taxon>Metazoa</taxon>
        <taxon>Ecdysozoa</taxon>
        <taxon>Nematoda</taxon>
        <taxon>Chromadorea</taxon>
        <taxon>Rhabditida</taxon>
        <taxon>Rhabditina</taxon>
        <taxon>Rhabditomorpha</taxon>
        <taxon>Rhabditoidea</taxon>
        <taxon>Rhabditidae</taxon>
        <taxon>Peloderinae</taxon>
        <taxon>Caenorhabditis</taxon>
    </lineage>
</organism>
<feature type="compositionally biased region" description="Basic and acidic residues" evidence="2">
    <location>
        <begin position="43"/>
        <end position="54"/>
    </location>
</feature>
<keyword evidence="1" id="KW-0694">RNA-binding</keyword>
<accession>A0A8S1GRF3</accession>
<dbReference type="OrthoDB" id="6730379at2759"/>
<dbReference type="PANTHER" id="PTHR23295:SF6">
    <property type="entry name" value="NEOSIN, ISOFORM A"/>
    <property type="match status" value="1"/>
</dbReference>
<evidence type="ECO:0000313" key="4">
    <source>
        <dbReference type="EMBL" id="CAD6186257.1"/>
    </source>
</evidence>
<dbReference type="Gene3D" id="3.30.70.330">
    <property type="match status" value="1"/>
</dbReference>
<feature type="compositionally biased region" description="Polar residues" evidence="2">
    <location>
        <begin position="1"/>
        <end position="11"/>
    </location>
</feature>
<dbReference type="InterPro" id="IPR013087">
    <property type="entry name" value="Znf_C2H2_type"/>
</dbReference>
<dbReference type="Proteomes" id="UP000835052">
    <property type="component" value="Unassembled WGS sequence"/>
</dbReference>
<evidence type="ECO:0000313" key="5">
    <source>
        <dbReference type="Proteomes" id="UP000835052"/>
    </source>
</evidence>
<reference evidence="4" key="1">
    <citation type="submission" date="2020-10" db="EMBL/GenBank/DDBJ databases">
        <authorList>
            <person name="Kikuchi T."/>
        </authorList>
    </citation>
    <scope>NUCLEOTIDE SEQUENCE</scope>
    <source>
        <strain evidence="4">NKZ352</strain>
    </source>
</reference>
<protein>
    <recommendedName>
        <fullName evidence="3">RRM domain-containing protein</fullName>
    </recommendedName>
</protein>
<keyword evidence="5" id="KW-1185">Reference proteome</keyword>
<evidence type="ECO:0000256" key="1">
    <source>
        <dbReference type="PROSITE-ProRule" id="PRU00176"/>
    </source>
</evidence>
<evidence type="ECO:0000259" key="3">
    <source>
        <dbReference type="PROSITE" id="PS50102"/>
    </source>
</evidence>
<feature type="region of interest" description="Disordered" evidence="2">
    <location>
        <begin position="78"/>
        <end position="107"/>
    </location>
</feature>
<feature type="domain" description="RRM" evidence="3">
    <location>
        <begin position="152"/>
        <end position="225"/>
    </location>
</feature>
<feature type="compositionally biased region" description="Low complexity" evidence="2">
    <location>
        <begin position="83"/>
        <end position="102"/>
    </location>
</feature>
<dbReference type="SUPFAM" id="SSF54928">
    <property type="entry name" value="RNA-binding domain, RBD"/>
    <property type="match status" value="1"/>
</dbReference>
<dbReference type="PROSITE" id="PS50102">
    <property type="entry name" value="RRM"/>
    <property type="match status" value="1"/>
</dbReference>
<dbReference type="InterPro" id="IPR012677">
    <property type="entry name" value="Nucleotide-bd_a/b_plait_sf"/>
</dbReference>
<dbReference type="InterPro" id="IPR035979">
    <property type="entry name" value="RBD_domain_sf"/>
</dbReference>
<evidence type="ECO:0000256" key="2">
    <source>
        <dbReference type="SAM" id="MobiDB-lite"/>
    </source>
</evidence>
<dbReference type="SMART" id="SM00360">
    <property type="entry name" value="RRM"/>
    <property type="match status" value="1"/>
</dbReference>
<sequence length="374" mass="41972">MSNSFENTLSNIVDLVKNPYFTSREPRPEFRQPGPPPAPNYEYESREPQPRFENRASAGFPNKYPPVVELQINPTYQGRERSPASYAPQSSYSSMPSGQPGSANYTPINAQQASANFQPAAATAPQSAPQVPYDYNAVGFDTSSVDPSMVRSRVFVGNLVRANTNRTEIIDLFRPLGKLLSVSYFAPQGYGFVQYLEPASAEKAVQMFNGTHWKGSLLDVHLATLAPNRPRKGEILGKRAMEVSMIETDLLEKRNREFAIGDKTNNEMLKPHPPGFKDTLICGSCRFVTSDFEDYKSHRVAGCDKGQDSDEKKHRLKCNSCGQIFTTGWAVLSHLADFHKMTLNRKKSSQLMKRNPAMSTSMIKWASRIRRFLR</sequence>
<gene>
    <name evidence="4" type="ORF">CAUJ_LOCUS2176</name>
</gene>
<dbReference type="EMBL" id="CAJGYM010000004">
    <property type="protein sequence ID" value="CAD6186257.1"/>
    <property type="molecule type" value="Genomic_DNA"/>
</dbReference>
<comment type="caution">
    <text evidence="4">The sequence shown here is derived from an EMBL/GenBank/DDBJ whole genome shotgun (WGS) entry which is preliminary data.</text>
</comment>
<dbReference type="GO" id="GO:0003723">
    <property type="term" value="F:RNA binding"/>
    <property type="evidence" value="ECO:0007669"/>
    <property type="project" value="UniProtKB-UniRule"/>
</dbReference>
<name>A0A8S1GRF3_9PELO</name>
<dbReference type="InterPro" id="IPR052600">
    <property type="entry name" value="Nuc_rcpt_coact/corep"/>
</dbReference>
<dbReference type="InterPro" id="IPR000504">
    <property type="entry name" value="RRM_dom"/>
</dbReference>
<proteinExistence type="predicted"/>
<feature type="region of interest" description="Disordered" evidence="2">
    <location>
        <begin position="1"/>
        <end position="66"/>
    </location>
</feature>
<dbReference type="PROSITE" id="PS00028">
    <property type="entry name" value="ZINC_FINGER_C2H2_1"/>
    <property type="match status" value="1"/>
</dbReference>
<dbReference type="Pfam" id="PF00076">
    <property type="entry name" value="RRM_1"/>
    <property type="match status" value="1"/>
</dbReference>
<dbReference type="AlphaFoldDB" id="A0A8S1GRF3"/>
<dbReference type="PANTHER" id="PTHR23295">
    <property type="entry name" value="NUCLEAR RECEPTOR COACTIVATOR 5-RELATED"/>
    <property type="match status" value="1"/>
</dbReference>